<dbReference type="SUPFAM" id="SSF53335">
    <property type="entry name" value="S-adenosyl-L-methionine-dependent methyltransferases"/>
    <property type="match status" value="1"/>
</dbReference>
<dbReference type="CDD" id="cd11644">
    <property type="entry name" value="Precorrin-6Y-MT"/>
    <property type="match status" value="1"/>
</dbReference>
<evidence type="ECO:0000256" key="6">
    <source>
        <dbReference type="ARBA" id="ARBA00022603"/>
    </source>
</evidence>
<evidence type="ECO:0000256" key="4">
    <source>
        <dbReference type="ARBA" id="ARBA00011977"/>
    </source>
</evidence>
<dbReference type="Pfam" id="PF00590">
    <property type="entry name" value="TP_methylase"/>
    <property type="match status" value="1"/>
</dbReference>
<reference evidence="11" key="1">
    <citation type="submission" date="2009-04" db="EMBL/GenBank/DDBJ databases">
        <authorList>
            <person name="Weinstock G."/>
            <person name="Sodergren E."/>
            <person name="Clifton S."/>
            <person name="Fulton L."/>
            <person name="Fulton B."/>
            <person name="Courtney L."/>
            <person name="Fronick C."/>
            <person name="Harrison M."/>
            <person name="Strong C."/>
            <person name="Farmer C."/>
            <person name="Delahaunty K."/>
            <person name="Markovic C."/>
            <person name="Hall O."/>
            <person name="Minx P."/>
            <person name="Tomlinson C."/>
            <person name="Mitreva M."/>
            <person name="Nelson J."/>
            <person name="Hou S."/>
            <person name="Wollam A."/>
            <person name="Pepin K.H."/>
            <person name="Johnson M."/>
            <person name="Bhonagiri V."/>
            <person name="Nash W.E."/>
            <person name="Warren W."/>
            <person name="Chinwalla A."/>
            <person name="Mardis E.R."/>
            <person name="Wilson R.K."/>
        </authorList>
    </citation>
    <scope>NUCLEOTIDE SEQUENCE [LARGE SCALE GENOMIC DNA]</scope>
    <source>
        <strain evidence="11">DSM 14600</strain>
    </source>
</reference>
<keyword evidence="12" id="KW-1185">Reference proteome</keyword>
<dbReference type="EC" id="2.1.1.33" evidence="4"/>
<dbReference type="eggNOG" id="COG2099">
    <property type="taxonomic scope" value="Bacteria"/>
</dbReference>
<protein>
    <recommendedName>
        <fullName evidence="4">tRNA (guanine(46)-N(7))-methyltransferase</fullName>
        <ecNumber evidence="4">2.1.1.33</ecNumber>
    </recommendedName>
</protein>
<evidence type="ECO:0000256" key="2">
    <source>
        <dbReference type="ARBA" id="ARBA00003015"/>
    </source>
</evidence>
<dbReference type="InterPro" id="IPR003723">
    <property type="entry name" value="Precorrin-6x_reduct"/>
</dbReference>
<evidence type="ECO:0000313" key="11">
    <source>
        <dbReference type="EMBL" id="EEP28458.1"/>
    </source>
</evidence>
<dbReference type="RefSeq" id="WP_006906276.1">
    <property type="nucleotide sequence ID" value="NZ_GG665866.1"/>
</dbReference>
<dbReference type="EMBL" id="ACIP02000002">
    <property type="protein sequence ID" value="EEP28458.1"/>
    <property type="molecule type" value="Genomic_DNA"/>
</dbReference>
<dbReference type="GO" id="GO:0009236">
    <property type="term" value="P:cobalamin biosynthetic process"/>
    <property type="evidence" value="ECO:0007669"/>
    <property type="project" value="UniProtKB-UniPathway"/>
</dbReference>
<dbReference type="Gene3D" id="3.40.50.150">
    <property type="entry name" value="Vaccinia Virus protein VP39"/>
    <property type="match status" value="1"/>
</dbReference>
<dbReference type="GO" id="GO:0008276">
    <property type="term" value="F:protein methyltransferase activity"/>
    <property type="evidence" value="ECO:0007669"/>
    <property type="project" value="InterPro"/>
</dbReference>
<evidence type="ECO:0000256" key="3">
    <source>
        <dbReference type="ARBA" id="ARBA00004953"/>
    </source>
</evidence>
<gene>
    <name evidence="11" type="primary">cobK</name>
    <name evidence="11" type="ORF">GCWU000342_01266</name>
</gene>
<dbReference type="UniPathway" id="UPA00148"/>
<dbReference type="Pfam" id="PF02571">
    <property type="entry name" value="CbiJ"/>
    <property type="match status" value="1"/>
</dbReference>
<dbReference type="GO" id="GO:0008176">
    <property type="term" value="F:tRNA (guanine(46)-N7)-methyltransferase activity"/>
    <property type="evidence" value="ECO:0007669"/>
    <property type="project" value="UniProtKB-EC"/>
</dbReference>
<dbReference type="InterPro" id="IPR014008">
    <property type="entry name" value="Cbl_synth_MTase_CbiT"/>
</dbReference>
<evidence type="ECO:0000256" key="1">
    <source>
        <dbReference type="ARBA" id="ARBA00000142"/>
    </source>
</evidence>
<evidence type="ECO:0000313" key="12">
    <source>
        <dbReference type="Proteomes" id="UP000003494"/>
    </source>
</evidence>
<proteinExistence type="predicted"/>
<comment type="caution">
    <text evidence="11">The sequence shown here is derived from an EMBL/GenBank/DDBJ whole genome shotgun (WGS) entry which is preliminary data.</text>
</comment>
<dbReference type="SUPFAM" id="SSF53790">
    <property type="entry name" value="Tetrapyrrole methylase"/>
    <property type="match status" value="1"/>
</dbReference>
<keyword evidence="11" id="KW-0560">Oxidoreductase</keyword>
<name>C4GBG5_9FIRM</name>
<dbReference type="InterPro" id="IPR012818">
    <property type="entry name" value="CbiE"/>
</dbReference>
<dbReference type="eggNOG" id="COG2241">
    <property type="taxonomic scope" value="Bacteria"/>
</dbReference>
<evidence type="ECO:0000256" key="7">
    <source>
        <dbReference type="ARBA" id="ARBA00022679"/>
    </source>
</evidence>
<evidence type="ECO:0000259" key="10">
    <source>
        <dbReference type="Pfam" id="PF00590"/>
    </source>
</evidence>
<dbReference type="PROSITE" id="PS51014">
    <property type="entry name" value="COBK_CBIJ"/>
    <property type="match status" value="1"/>
</dbReference>
<evidence type="ECO:0000256" key="8">
    <source>
        <dbReference type="ARBA" id="ARBA00022691"/>
    </source>
</evidence>
<dbReference type="PANTHER" id="PTHR43182">
    <property type="entry name" value="COBALT-PRECORRIN-6B C(15)-METHYLTRANSFERASE (DECARBOXYLATING)"/>
    <property type="match status" value="1"/>
</dbReference>
<dbReference type="Proteomes" id="UP000003494">
    <property type="component" value="Unassembled WGS sequence"/>
</dbReference>
<dbReference type="InterPro" id="IPR029063">
    <property type="entry name" value="SAM-dependent_MTases_sf"/>
</dbReference>
<dbReference type="InterPro" id="IPR000878">
    <property type="entry name" value="4pyrrol_Mease"/>
</dbReference>
<comment type="function">
    <text evidence="2">Catalyzes the formation of N(7)-methylguanine at position 46 (m7G46) in tRNA.</text>
</comment>
<dbReference type="InterPro" id="IPR050714">
    <property type="entry name" value="Cobalamin_biosynth_MTase"/>
</dbReference>
<dbReference type="eggNOG" id="COG2242">
    <property type="taxonomic scope" value="Bacteria"/>
</dbReference>
<sequence>MRHVVIFAGTTEGRTLAGILDRAGVPLDICVATEYGEMILPGFQKAKIHRGRMDEKEMETFLTKEPRTIVVDATHPFAQEVSSNIREAAAKLKLDYLRLLRDEQACLNQDHVKIFSKIEEGADFLDQQEGNILLTTGSKDLAKIAGRFRDLSRVYVRVLPSEESIRLCHEAGFFGRQIIAMQGPVSEKMHQATLEDLRIQWQMTKASGRVGGVEEKLAAAALVGVNTVMISRPPEQGYSFSQVLRMMANRLGLGMELEHYREEEKRIRRAVCPAQGRLTEDGKKILHLIAIGPGGQRYLTDEAKEALADCQIIFGAGSLLDRLQLPEDLDTEREYRQDYVREYLIRHPEISSAGVVFSGDLGFFSGAAAYPGSYDLFKNPSERSEWADWEILRHCGLSSPQYLAAKAGIVWQDAFFISLHGREDDALGQISSHEKCFIIFSRGEQIAALARTLLAQRQRMDLILGYQLGCKGEKVIFCDLKEAADISYAEGLWSAFFIGKRVVRPLTPVLEDRQFLRDKVPMTKEEIRHLSVLALGLKPGDILYDIGAGSGSVAMEAANISPDLTVYAIEQKTEAVDLIRRNMAALDLNNIKLIHGRAPAALEDLPDPNAVFIGGSSGALRAIFEELWRCGKPVRFVLNAITLETLAEYQRLAVSLPIRREKISLVQVSRARNIASYHMMMAENGIYIISGVLGEV</sequence>
<comment type="catalytic activity">
    <reaction evidence="1">
        <text>guanosine(46) in tRNA + S-adenosyl-L-methionine = N(7)-methylguanosine(46) in tRNA + S-adenosyl-L-homocysteine</text>
        <dbReference type="Rhea" id="RHEA:42708"/>
        <dbReference type="Rhea" id="RHEA-COMP:10188"/>
        <dbReference type="Rhea" id="RHEA-COMP:10189"/>
        <dbReference type="ChEBI" id="CHEBI:57856"/>
        <dbReference type="ChEBI" id="CHEBI:59789"/>
        <dbReference type="ChEBI" id="CHEBI:74269"/>
        <dbReference type="ChEBI" id="CHEBI:74480"/>
        <dbReference type="EC" id="2.1.1.33"/>
    </reaction>
</comment>
<dbReference type="Pfam" id="PF02390">
    <property type="entry name" value="Methyltransf_4"/>
    <property type="match status" value="1"/>
</dbReference>
<dbReference type="AlphaFoldDB" id="C4GBG5"/>
<comment type="pathway">
    <text evidence="3">Cofactor biosynthesis; adenosylcobalamin biosynthesis.</text>
</comment>
<dbReference type="InterPro" id="IPR035996">
    <property type="entry name" value="4pyrrol_Methylase_sf"/>
</dbReference>
<feature type="domain" description="Tetrapyrrole methylase" evidence="10">
    <location>
        <begin position="286"/>
        <end position="483"/>
    </location>
</feature>
<dbReference type="InterPro" id="IPR014777">
    <property type="entry name" value="4pyrrole_Mease_sub1"/>
</dbReference>
<keyword evidence="5" id="KW-0169">Cobalamin biosynthesis</keyword>
<dbReference type="PANTHER" id="PTHR43182:SF1">
    <property type="entry name" value="COBALT-PRECORRIN-7 C(5)-METHYLTRANSFERASE"/>
    <property type="match status" value="1"/>
</dbReference>
<organism evidence="11 12">
    <name type="scientific">Shuttleworthella satelles DSM 14600</name>
    <dbReference type="NCBI Taxonomy" id="626523"/>
    <lineage>
        <taxon>Bacteria</taxon>
        <taxon>Bacillati</taxon>
        <taxon>Bacillota</taxon>
        <taxon>Clostridia</taxon>
        <taxon>Lachnospirales</taxon>
        <taxon>Lachnospiraceae</taxon>
        <taxon>Shuttleworthella</taxon>
    </lineage>
</organism>
<dbReference type="STRING" id="626523.GCWU000342_01266"/>
<evidence type="ECO:0000256" key="5">
    <source>
        <dbReference type="ARBA" id="ARBA00022573"/>
    </source>
</evidence>
<dbReference type="CDD" id="cd02440">
    <property type="entry name" value="AdoMet_MTases"/>
    <property type="match status" value="1"/>
</dbReference>
<keyword evidence="8" id="KW-0949">S-adenosyl-L-methionine</keyword>
<accession>C4GBG5</accession>
<keyword evidence="6" id="KW-0489">Methyltransferase</keyword>
<dbReference type="NCBIfam" id="TIGR00715">
    <property type="entry name" value="precor6x_red"/>
    <property type="match status" value="1"/>
</dbReference>
<keyword evidence="9" id="KW-0819">tRNA processing</keyword>
<dbReference type="Gene3D" id="3.40.1010.10">
    <property type="entry name" value="Cobalt-precorrin-4 Transmethylase, Domain 1"/>
    <property type="match status" value="1"/>
</dbReference>
<keyword evidence="7" id="KW-0808">Transferase</keyword>
<dbReference type="HOGENOM" id="CLU_022862_0_0_9"/>
<evidence type="ECO:0000256" key="9">
    <source>
        <dbReference type="ARBA" id="ARBA00022694"/>
    </source>
</evidence>
<dbReference type="GO" id="GO:0016994">
    <property type="term" value="F:precorrin-6A reductase activity"/>
    <property type="evidence" value="ECO:0007669"/>
    <property type="project" value="InterPro"/>
</dbReference>
<dbReference type="InterPro" id="IPR003358">
    <property type="entry name" value="tRNA_(Gua-N-7)_MeTrfase_Trmb"/>
</dbReference>
<dbReference type="NCBIfam" id="TIGR02469">
    <property type="entry name" value="CbiT"/>
    <property type="match status" value="1"/>
</dbReference>